<dbReference type="RefSeq" id="WP_189514935.1">
    <property type="nucleotide sequence ID" value="NZ_BMZM01000001.1"/>
</dbReference>
<dbReference type="Gene3D" id="1.10.260.40">
    <property type="entry name" value="lambda repressor-like DNA-binding domains"/>
    <property type="match status" value="1"/>
</dbReference>
<reference evidence="6" key="1">
    <citation type="journal article" date="2019" name="Int. J. Syst. Evol. Microbiol.">
        <title>The Global Catalogue of Microorganisms (GCM) 10K type strain sequencing project: providing services to taxonomists for standard genome sequencing and annotation.</title>
        <authorList>
            <consortium name="The Broad Institute Genomics Platform"/>
            <consortium name="The Broad Institute Genome Sequencing Center for Infectious Disease"/>
            <person name="Wu L."/>
            <person name="Ma J."/>
        </authorList>
    </citation>
    <scope>NUCLEOTIDE SEQUENCE [LARGE SCALE GENOMIC DNA]</scope>
    <source>
        <strain evidence="6">KCTC 42082</strain>
    </source>
</reference>
<organism evidence="5 6">
    <name type="scientific">Kushneria pakistanensis</name>
    <dbReference type="NCBI Taxonomy" id="1508770"/>
    <lineage>
        <taxon>Bacteria</taxon>
        <taxon>Pseudomonadati</taxon>
        <taxon>Pseudomonadota</taxon>
        <taxon>Gammaproteobacteria</taxon>
        <taxon>Oceanospirillales</taxon>
        <taxon>Halomonadaceae</taxon>
        <taxon>Kushneria</taxon>
    </lineage>
</organism>
<dbReference type="PANTHER" id="PTHR40661">
    <property type="match status" value="1"/>
</dbReference>
<comment type="caution">
    <text evidence="5">The sequence shown here is derived from an EMBL/GenBank/DDBJ whole genome shotgun (WGS) entry which is preliminary data.</text>
</comment>
<dbReference type="InterPro" id="IPR010982">
    <property type="entry name" value="Lambda_DNA-bd_dom_sf"/>
</dbReference>
<gene>
    <name evidence="5" type="ORF">GCM10010082_05820</name>
</gene>
<accession>A0ABQ3FBU1</accession>
<dbReference type="SMART" id="SM00530">
    <property type="entry name" value="HTH_XRE"/>
    <property type="match status" value="1"/>
</dbReference>
<proteinExistence type="predicted"/>
<sequence length="223" mass="24237">MTTIGHRLKTERERIGLSQTAFANLGGVGKSTQINYEKDGRAPTADYLVALEKAGVDIYYVLTGRSFSTDMDEQPTATSSAIPLDGCSRIPIYDIEAAAGSGRLFDAERIDRYIPLDSQWLSEHGVDVQHVVALTAVGDSMADTVNEGDVILVDRSRTKPDGVFLVRVGDALRIKRVQRMAGGALSLVSDNRKYEPELITPEMLGRGEVEVIGQVFGHLGRVS</sequence>
<dbReference type="InterPro" id="IPR001387">
    <property type="entry name" value="Cro/C1-type_HTH"/>
</dbReference>
<dbReference type="SUPFAM" id="SSF51306">
    <property type="entry name" value="LexA/Signal peptidase"/>
    <property type="match status" value="1"/>
</dbReference>
<dbReference type="Proteomes" id="UP000604243">
    <property type="component" value="Unassembled WGS sequence"/>
</dbReference>
<dbReference type="EMBL" id="BMZM01000001">
    <property type="protein sequence ID" value="GHC17469.1"/>
    <property type="molecule type" value="Genomic_DNA"/>
</dbReference>
<keyword evidence="1" id="KW-0805">Transcription regulation</keyword>
<keyword evidence="6" id="KW-1185">Reference proteome</keyword>
<dbReference type="InterPro" id="IPR039418">
    <property type="entry name" value="LexA-like"/>
</dbReference>
<evidence type="ECO:0000313" key="6">
    <source>
        <dbReference type="Proteomes" id="UP000604243"/>
    </source>
</evidence>
<evidence type="ECO:0000259" key="4">
    <source>
        <dbReference type="PROSITE" id="PS50943"/>
    </source>
</evidence>
<evidence type="ECO:0000313" key="5">
    <source>
        <dbReference type="EMBL" id="GHC17469.1"/>
    </source>
</evidence>
<dbReference type="PANTHER" id="PTHR40661:SF3">
    <property type="entry name" value="FELS-1 PROPHAGE TRANSCRIPTIONAL REGULATOR"/>
    <property type="match status" value="1"/>
</dbReference>
<evidence type="ECO:0000256" key="1">
    <source>
        <dbReference type="ARBA" id="ARBA00023015"/>
    </source>
</evidence>
<dbReference type="Pfam" id="PF00717">
    <property type="entry name" value="Peptidase_S24"/>
    <property type="match status" value="1"/>
</dbReference>
<dbReference type="CDD" id="cd00093">
    <property type="entry name" value="HTH_XRE"/>
    <property type="match status" value="1"/>
</dbReference>
<keyword evidence="3" id="KW-0804">Transcription</keyword>
<name>A0ABQ3FBU1_9GAMM</name>
<feature type="domain" description="HTH cro/C1-type" evidence="4">
    <location>
        <begin position="8"/>
        <end position="61"/>
    </location>
</feature>
<dbReference type="Gene3D" id="2.10.109.10">
    <property type="entry name" value="Umud Fragment, subunit A"/>
    <property type="match status" value="1"/>
</dbReference>
<dbReference type="InterPro" id="IPR015927">
    <property type="entry name" value="Peptidase_S24_S26A/B/C"/>
</dbReference>
<evidence type="ECO:0000256" key="2">
    <source>
        <dbReference type="ARBA" id="ARBA00023125"/>
    </source>
</evidence>
<dbReference type="SUPFAM" id="SSF47413">
    <property type="entry name" value="lambda repressor-like DNA-binding domains"/>
    <property type="match status" value="1"/>
</dbReference>
<dbReference type="InterPro" id="IPR036286">
    <property type="entry name" value="LexA/Signal_pep-like_sf"/>
</dbReference>
<dbReference type="PROSITE" id="PS50943">
    <property type="entry name" value="HTH_CROC1"/>
    <property type="match status" value="1"/>
</dbReference>
<evidence type="ECO:0000256" key="3">
    <source>
        <dbReference type="ARBA" id="ARBA00023163"/>
    </source>
</evidence>
<keyword evidence="2" id="KW-0238">DNA-binding</keyword>
<dbReference type="Pfam" id="PF01381">
    <property type="entry name" value="HTH_3"/>
    <property type="match status" value="1"/>
</dbReference>
<dbReference type="CDD" id="cd06529">
    <property type="entry name" value="S24_LexA-like"/>
    <property type="match status" value="1"/>
</dbReference>
<protein>
    <recommendedName>
        <fullName evidence="4">HTH cro/C1-type domain-containing protein</fullName>
    </recommendedName>
</protein>